<sequence length="155" mass="17752">MLNIIFSVQLLATIIITYSQFILGFYSHLKWYDSLFKYFDKQPYNFGMIFLITALIIKMVLLVWACETGKNQAQEIRTTIHDVLNISRNEQIKNELQLFSLQTLHCKNTFSAKGLNVDASFLATMAGTSATYMLILLQFWMISHSCDGKSSINST</sequence>
<evidence type="ECO:0000313" key="10">
    <source>
        <dbReference type="RefSeq" id="XP_024879746.1"/>
    </source>
</evidence>
<keyword evidence="7" id="KW-0807">Transducer</keyword>
<dbReference type="GO" id="GO:0005886">
    <property type="term" value="C:plasma membrane"/>
    <property type="evidence" value="ECO:0007669"/>
    <property type="project" value="UniProtKB-SubCell"/>
</dbReference>
<dbReference type="PANTHER" id="PTHR21143:SF133">
    <property type="entry name" value="GUSTATORY AND PHEROMONE RECEPTOR 32A-RELATED"/>
    <property type="match status" value="1"/>
</dbReference>
<evidence type="ECO:0000256" key="3">
    <source>
        <dbReference type="ARBA" id="ARBA00022692"/>
    </source>
</evidence>
<evidence type="ECO:0000256" key="4">
    <source>
        <dbReference type="ARBA" id="ARBA00022989"/>
    </source>
</evidence>
<dbReference type="GeneID" id="112459713"/>
<evidence type="ECO:0000256" key="7">
    <source>
        <dbReference type="ARBA" id="ARBA00023224"/>
    </source>
</evidence>
<dbReference type="GO" id="GO:0030424">
    <property type="term" value="C:axon"/>
    <property type="evidence" value="ECO:0007669"/>
    <property type="project" value="TreeGrafter"/>
</dbReference>
<keyword evidence="5 8" id="KW-0472">Membrane</keyword>
<keyword evidence="3 8" id="KW-0812">Transmembrane</keyword>
<feature type="transmembrane region" description="Helical" evidence="8">
    <location>
        <begin position="46"/>
        <end position="65"/>
    </location>
</feature>
<dbReference type="Proteomes" id="UP000504618">
    <property type="component" value="Unplaced"/>
</dbReference>
<evidence type="ECO:0000256" key="8">
    <source>
        <dbReference type="SAM" id="Phobius"/>
    </source>
</evidence>
<keyword evidence="9" id="KW-1185">Reference proteome</keyword>
<feature type="transmembrane region" description="Helical" evidence="8">
    <location>
        <begin position="119"/>
        <end position="142"/>
    </location>
</feature>
<proteinExistence type="predicted"/>
<dbReference type="GO" id="GO:0007165">
    <property type="term" value="P:signal transduction"/>
    <property type="evidence" value="ECO:0007669"/>
    <property type="project" value="UniProtKB-KW"/>
</dbReference>
<dbReference type="InterPro" id="IPR013604">
    <property type="entry name" value="7TM_chemorcpt"/>
</dbReference>
<dbReference type="GO" id="GO:0043025">
    <property type="term" value="C:neuronal cell body"/>
    <property type="evidence" value="ECO:0007669"/>
    <property type="project" value="TreeGrafter"/>
</dbReference>
<accession>A0A6J1QER1</accession>
<dbReference type="GO" id="GO:0050909">
    <property type="term" value="P:sensory perception of taste"/>
    <property type="evidence" value="ECO:0007669"/>
    <property type="project" value="InterPro"/>
</dbReference>
<organism evidence="9 10">
    <name type="scientific">Temnothorax curvispinosus</name>
    <dbReference type="NCBI Taxonomy" id="300111"/>
    <lineage>
        <taxon>Eukaryota</taxon>
        <taxon>Metazoa</taxon>
        <taxon>Ecdysozoa</taxon>
        <taxon>Arthropoda</taxon>
        <taxon>Hexapoda</taxon>
        <taxon>Insecta</taxon>
        <taxon>Pterygota</taxon>
        <taxon>Neoptera</taxon>
        <taxon>Endopterygota</taxon>
        <taxon>Hymenoptera</taxon>
        <taxon>Apocrita</taxon>
        <taxon>Aculeata</taxon>
        <taxon>Formicoidea</taxon>
        <taxon>Formicidae</taxon>
        <taxon>Myrmicinae</taxon>
        <taxon>Temnothorax</taxon>
    </lineage>
</organism>
<evidence type="ECO:0000256" key="6">
    <source>
        <dbReference type="ARBA" id="ARBA00023170"/>
    </source>
</evidence>
<dbReference type="RefSeq" id="XP_024879746.1">
    <property type="nucleotide sequence ID" value="XM_025023978.1"/>
</dbReference>
<feature type="transmembrane region" description="Helical" evidence="8">
    <location>
        <begin position="6"/>
        <end position="26"/>
    </location>
</feature>
<evidence type="ECO:0000256" key="2">
    <source>
        <dbReference type="ARBA" id="ARBA00022475"/>
    </source>
</evidence>
<dbReference type="GO" id="GO:0030425">
    <property type="term" value="C:dendrite"/>
    <property type="evidence" value="ECO:0007669"/>
    <property type="project" value="TreeGrafter"/>
</dbReference>
<comment type="subcellular location">
    <subcellularLocation>
        <location evidence="1">Cell membrane</location>
        <topology evidence="1">Multi-pass membrane protein</topology>
    </subcellularLocation>
</comment>
<dbReference type="GO" id="GO:0007635">
    <property type="term" value="P:chemosensory behavior"/>
    <property type="evidence" value="ECO:0007669"/>
    <property type="project" value="TreeGrafter"/>
</dbReference>
<dbReference type="AlphaFoldDB" id="A0A6J1QER1"/>
<reference evidence="10" key="1">
    <citation type="submission" date="2025-08" db="UniProtKB">
        <authorList>
            <consortium name="RefSeq"/>
        </authorList>
    </citation>
    <scope>IDENTIFICATION</scope>
    <source>
        <tissue evidence="10">Whole body</tissue>
    </source>
</reference>
<evidence type="ECO:0000313" key="9">
    <source>
        <dbReference type="Proteomes" id="UP000504618"/>
    </source>
</evidence>
<keyword evidence="2" id="KW-1003">Cell membrane</keyword>
<evidence type="ECO:0000256" key="1">
    <source>
        <dbReference type="ARBA" id="ARBA00004651"/>
    </source>
</evidence>
<gene>
    <name evidence="10" type="primary">LOC112459713</name>
</gene>
<evidence type="ECO:0000256" key="5">
    <source>
        <dbReference type="ARBA" id="ARBA00023136"/>
    </source>
</evidence>
<dbReference type="OrthoDB" id="7552363at2759"/>
<protein>
    <submittedName>
        <fullName evidence="10">Gustatory receptor 28b</fullName>
    </submittedName>
</protein>
<dbReference type="PANTHER" id="PTHR21143">
    <property type="entry name" value="INVERTEBRATE GUSTATORY RECEPTOR"/>
    <property type="match status" value="1"/>
</dbReference>
<name>A0A6J1QER1_9HYME</name>
<keyword evidence="6 10" id="KW-0675">Receptor</keyword>
<dbReference type="Pfam" id="PF08395">
    <property type="entry name" value="7tm_7"/>
    <property type="match status" value="1"/>
</dbReference>
<keyword evidence="4 8" id="KW-1133">Transmembrane helix</keyword>
<dbReference type="GO" id="GO:0008049">
    <property type="term" value="P:male courtship behavior"/>
    <property type="evidence" value="ECO:0007669"/>
    <property type="project" value="TreeGrafter"/>
</dbReference>